<evidence type="ECO:0000256" key="2">
    <source>
        <dbReference type="ARBA" id="ARBA00023002"/>
    </source>
</evidence>
<dbReference type="GO" id="GO:0006081">
    <property type="term" value="P:aldehyde metabolic process"/>
    <property type="evidence" value="ECO:0007669"/>
    <property type="project" value="InterPro"/>
</dbReference>
<sequence length="453" mass="51245">MNDKLLLNQLEYFHKGETRDVSFRLKQLNILKQAIRRYEEDFLHTLNKDLNKSKEEAFLTELGPLYQEITYVQRHLRKWAKPKRVKTAISHVGSKGYVYHEPHGVALIIAPWNYPLQLAFAPLIGAIAGGNCSVIKPSELTPYTSRLISQLVKAHFSEKYIAVVEGDASVSQSLLSKRFNYIFFTGSVGVGKKVMEAASRNLIPVTLELGGKSPVIIDKSAKLKLAAKRIAWGKFINAGQTCVAPDYALVHKEIQEEFLSHLKNEIENVYITKYEEGTYPRIVSERHFKRLLSFLDDGDIVAGGFSEEECLTISPTLLTDVKWDAPIMQEEIFGPILPIFSYEDDSEAMAIVRDKPEPLALYIFAEDQGVQHKFIHQLSYGGGCVNDTIMHLATPHLPFGGKGESGMGAYHGYESFSAFTNKKSVLKQSSRFDLPIRYKQDKRTMKLLRKLLR</sequence>
<protein>
    <recommendedName>
        <fullName evidence="4">Aldehyde dehydrogenase</fullName>
    </recommendedName>
</protein>
<evidence type="ECO:0000313" key="10">
    <source>
        <dbReference type="Proteomes" id="UP001139150"/>
    </source>
</evidence>
<dbReference type="InterPro" id="IPR016160">
    <property type="entry name" value="Ald_DH_CS_CYS"/>
</dbReference>
<evidence type="ECO:0000313" key="9">
    <source>
        <dbReference type="EMBL" id="MCL7747755.1"/>
    </source>
</evidence>
<organism evidence="9 10">
    <name type="scientific">Halalkalibacter alkaliphilus</name>
    <dbReference type="NCBI Taxonomy" id="2917993"/>
    <lineage>
        <taxon>Bacteria</taxon>
        <taxon>Bacillati</taxon>
        <taxon>Bacillota</taxon>
        <taxon>Bacilli</taxon>
        <taxon>Bacillales</taxon>
        <taxon>Bacillaceae</taxon>
        <taxon>Halalkalibacter</taxon>
    </lineage>
</organism>
<evidence type="ECO:0000256" key="3">
    <source>
        <dbReference type="ARBA" id="ARBA00023027"/>
    </source>
</evidence>
<dbReference type="PIRSF" id="PIRSF036492">
    <property type="entry name" value="ALDH"/>
    <property type="match status" value="1"/>
</dbReference>
<dbReference type="SUPFAM" id="SSF53720">
    <property type="entry name" value="ALDH-like"/>
    <property type="match status" value="1"/>
</dbReference>
<dbReference type="InterPro" id="IPR016162">
    <property type="entry name" value="Ald_DH_N"/>
</dbReference>
<dbReference type="FunFam" id="3.40.309.10:FF:000003">
    <property type="entry name" value="Aldehyde dehydrogenase"/>
    <property type="match status" value="1"/>
</dbReference>
<dbReference type="InterPro" id="IPR016163">
    <property type="entry name" value="Ald_DH_C"/>
</dbReference>
<dbReference type="CDD" id="cd07136">
    <property type="entry name" value="ALDH_YwdH-P39616"/>
    <property type="match status" value="1"/>
</dbReference>
<keyword evidence="2 4" id="KW-0560">Oxidoreductase</keyword>
<dbReference type="AlphaFoldDB" id="A0A9X2CTC0"/>
<dbReference type="EMBL" id="JAKRYL010000010">
    <property type="protein sequence ID" value="MCL7747755.1"/>
    <property type="molecule type" value="Genomic_DNA"/>
</dbReference>
<keyword evidence="10" id="KW-1185">Reference proteome</keyword>
<dbReference type="InterPro" id="IPR029510">
    <property type="entry name" value="Ald_DH_CS_GLU"/>
</dbReference>
<dbReference type="InterPro" id="IPR012394">
    <property type="entry name" value="Aldehyde_DH_NAD(P)"/>
</dbReference>
<evidence type="ECO:0000256" key="7">
    <source>
        <dbReference type="RuleBase" id="RU003345"/>
    </source>
</evidence>
<evidence type="ECO:0000256" key="5">
    <source>
        <dbReference type="PIRSR" id="PIRSR036492-1"/>
    </source>
</evidence>
<comment type="caution">
    <text evidence="9">The sequence shown here is derived from an EMBL/GenBank/DDBJ whole genome shotgun (WGS) entry which is preliminary data.</text>
</comment>
<feature type="active site" evidence="5 6">
    <location>
        <position position="208"/>
    </location>
</feature>
<dbReference type="PANTHER" id="PTHR43570">
    <property type="entry name" value="ALDEHYDE DEHYDROGENASE"/>
    <property type="match status" value="1"/>
</dbReference>
<evidence type="ECO:0000256" key="4">
    <source>
        <dbReference type="PIRNR" id="PIRNR036492"/>
    </source>
</evidence>
<dbReference type="InterPro" id="IPR015590">
    <property type="entry name" value="Aldehyde_DH_dom"/>
</dbReference>
<dbReference type="RefSeq" id="WP_250096648.1">
    <property type="nucleotide sequence ID" value="NZ_JAKRYL010000010.1"/>
</dbReference>
<accession>A0A9X2CTC0</accession>
<dbReference type="FunFam" id="3.40.605.10:FF:000004">
    <property type="entry name" value="Aldehyde dehydrogenase"/>
    <property type="match status" value="1"/>
</dbReference>
<dbReference type="Gene3D" id="3.40.309.10">
    <property type="entry name" value="Aldehyde Dehydrogenase, Chain A, domain 2"/>
    <property type="match status" value="1"/>
</dbReference>
<name>A0A9X2CTC0_9BACI</name>
<dbReference type="GO" id="GO:0005737">
    <property type="term" value="C:cytoplasm"/>
    <property type="evidence" value="ECO:0007669"/>
    <property type="project" value="TreeGrafter"/>
</dbReference>
<dbReference type="GO" id="GO:0004029">
    <property type="term" value="F:aldehyde dehydrogenase (NAD+) activity"/>
    <property type="evidence" value="ECO:0007669"/>
    <property type="project" value="TreeGrafter"/>
</dbReference>
<dbReference type="Gene3D" id="3.40.605.10">
    <property type="entry name" value="Aldehyde Dehydrogenase, Chain A, domain 1"/>
    <property type="match status" value="1"/>
</dbReference>
<dbReference type="InterPro" id="IPR016161">
    <property type="entry name" value="Ald_DH/histidinol_DH"/>
</dbReference>
<dbReference type="PANTHER" id="PTHR43570:SF16">
    <property type="entry name" value="ALDEHYDE DEHYDROGENASE TYPE III, ISOFORM Q"/>
    <property type="match status" value="1"/>
</dbReference>
<gene>
    <name evidence="9" type="ORF">MF646_11555</name>
</gene>
<comment type="similarity">
    <text evidence="1 4 7">Belongs to the aldehyde dehydrogenase family.</text>
</comment>
<proteinExistence type="inferred from homology"/>
<evidence type="ECO:0000256" key="6">
    <source>
        <dbReference type="PROSITE-ProRule" id="PRU10007"/>
    </source>
</evidence>
<dbReference type="PROSITE" id="PS00070">
    <property type="entry name" value="ALDEHYDE_DEHYDR_CYS"/>
    <property type="match status" value="1"/>
</dbReference>
<feature type="domain" description="Aldehyde dehydrogenase" evidence="8">
    <location>
        <begin position="19"/>
        <end position="425"/>
    </location>
</feature>
<dbReference type="PROSITE" id="PS00687">
    <property type="entry name" value="ALDEHYDE_DEHYDR_GLU"/>
    <property type="match status" value="1"/>
</dbReference>
<reference evidence="9" key="1">
    <citation type="submission" date="2022-02" db="EMBL/GenBank/DDBJ databases">
        <title>Halalkalibacter sp. nov. isolated from Lonar Lake, India.</title>
        <authorList>
            <person name="Joshi A."/>
            <person name="Thite S."/>
            <person name="Lodha T."/>
        </authorList>
    </citation>
    <scope>NUCLEOTIDE SEQUENCE</scope>
    <source>
        <strain evidence="9">MEB205</strain>
    </source>
</reference>
<feature type="active site" evidence="5">
    <location>
        <position position="242"/>
    </location>
</feature>
<evidence type="ECO:0000256" key="1">
    <source>
        <dbReference type="ARBA" id="ARBA00009986"/>
    </source>
</evidence>
<dbReference type="Proteomes" id="UP001139150">
    <property type="component" value="Unassembled WGS sequence"/>
</dbReference>
<keyword evidence="3" id="KW-0520">NAD</keyword>
<dbReference type="Pfam" id="PF00171">
    <property type="entry name" value="Aldedh"/>
    <property type="match status" value="1"/>
</dbReference>
<evidence type="ECO:0000259" key="8">
    <source>
        <dbReference type="Pfam" id="PF00171"/>
    </source>
</evidence>